<accession>A0A820L283</accession>
<feature type="non-terminal residue" evidence="1">
    <location>
        <position position="1"/>
    </location>
</feature>
<comment type="caution">
    <text evidence="1">The sequence shown here is derived from an EMBL/GenBank/DDBJ whole genome shotgun (WGS) entry which is preliminary data.</text>
</comment>
<evidence type="ECO:0000313" key="2">
    <source>
        <dbReference type="Proteomes" id="UP000663868"/>
    </source>
</evidence>
<proteinExistence type="predicted"/>
<sequence length="62" mass="7291">AALYETIDKHMGQYKPSFLLCPETYTWHPIEKCIPLLNAHKYARFETDPTKGYLEIFCNNII</sequence>
<gene>
    <name evidence="1" type="ORF">KXQ929_LOCUS48247</name>
</gene>
<dbReference type="AlphaFoldDB" id="A0A820L283"/>
<dbReference type="EMBL" id="CAJOBB010018619">
    <property type="protein sequence ID" value="CAF4350710.1"/>
    <property type="molecule type" value="Genomic_DNA"/>
</dbReference>
<dbReference type="Proteomes" id="UP000663868">
    <property type="component" value="Unassembled WGS sequence"/>
</dbReference>
<name>A0A820L283_9BILA</name>
<reference evidence="1" key="1">
    <citation type="submission" date="2021-02" db="EMBL/GenBank/DDBJ databases">
        <authorList>
            <person name="Nowell W R."/>
        </authorList>
    </citation>
    <scope>NUCLEOTIDE SEQUENCE</scope>
</reference>
<protein>
    <submittedName>
        <fullName evidence="1">Uncharacterized protein</fullName>
    </submittedName>
</protein>
<organism evidence="1 2">
    <name type="scientific">Adineta steineri</name>
    <dbReference type="NCBI Taxonomy" id="433720"/>
    <lineage>
        <taxon>Eukaryota</taxon>
        <taxon>Metazoa</taxon>
        <taxon>Spiralia</taxon>
        <taxon>Gnathifera</taxon>
        <taxon>Rotifera</taxon>
        <taxon>Eurotatoria</taxon>
        <taxon>Bdelloidea</taxon>
        <taxon>Adinetida</taxon>
        <taxon>Adinetidae</taxon>
        <taxon>Adineta</taxon>
    </lineage>
</organism>
<evidence type="ECO:0000313" key="1">
    <source>
        <dbReference type="EMBL" id="CAF4350710.1"/>
    </source>
</evidence>